<dbReference type="InterPro" id="IPR039927">
    <property type="entry name" value="Ribosomal_mL43"/>
</dbReference>
<dbReference type="OrthoDB" id="88at2759"/>
<reference evidence="8" key="1">
    <citation type="submission" date="2021-01" db="UniProtKB">
        <authorList>
            <consortium name="EnsemblMetazoa"/>
        </authorList>
    </citation>
    <scope>IDENTIFICATION</scope>
</reference>
<evidence type="ECO:0000256" key="3">
    <source>
        <dbReference type="ARBA" id="ARBA00022980"/>
    </source>
</evidence>
<evidence type="ECO:0000256" key="1">
    <source>
        <dbReference type="ARBA" id="ARBA00004173"/>
    </source>
</evidence>
<comment type="subcellular location">
    <subcellularLocation>
        <location evidence="1">Mitochondrion</location>
    </subcellularLocation>
</comment>
<dbReference type="EnsemblMetazoa" id="CLYHEMT004628.2">
    <property type="protein sequence ID" value="CLYHEMP004628.2"/>
    <property type="gene ID" value="CLYHEMG004628"/>
</dbReference>
<sequence length="229" mass="26802">MMLMEAVFKRRMLIPSQKLLSVIPLKDVLSIVRDILLPVKTSSLIKLRRMSTSKVRGPIQKSLKYVPNVKAVTTRAKMLKVPHKHPSNDTFEPFWKFGRYVCQLKRLTINYCSDNPGSRGIRRFLDLEVDQFIENNPEVAVYLQERRGQSPRLVANYLNGNSRIIQIPNNDDIAIREWLERLRNESGRQWRSERLHQPWLSDNPSIQGTWSPFLNKPPVDINDEHYVDK</sequence>
<name>A0A7M5UUC9_9CNID</name>
<accession>A0A7M5UUC9</accession>
<evidence type="ECO:0000313" key="9">
    <source>
        <dbReference type="Proteomes" id="UP000594262"/>
    </source>
</evidence>
<dbReference type="GO" id="GO:0003735">
    <property type="term" value="F:structural constituent of ribosome"/>
    <property type="evidence" value="ECO:0007669"/>
    <property type="project" value="InterPro"/>
</dbReference>
<dbReference type="SUPFAM" id="SSF52833">
    <property type="entry name" value="Thioredoxin-like"/>
    <property type="match status" value="1"/>
</dbReference>
<organism evidence="8 9">
    <name type="scientific">Clytia hemisphaerica</name>
    <dbReference type="NCBI Taxonomy" id="252671"/>
    <lineage>
        <taxon>Eukaryota</taxon>
        <taxon>Metazoa</taxon>
        <taxon>Cnidaria</taxon>
        <taxon>Hydrozoa</taxon>
        <taxon>Hydroidolina</taxon>
        <taxon>Leptothecata</taxon>
        <taxon>Obeliida</taxon>
        <taxon>Clytiidae</taxon>
        <taxon>Clytia</taxon>
    </lineage>
</organism>
<keyword evidence="4" id="KW-0496">Mitochondrion</keyword>
<dbReference type="InterPro" id="IPR007741">
    <property type="entry name" value="Ribosomal_mL43/mS25/NADH_DH"/>
</dbReference>
<evidence type="ECO:0000256" key="6">
    <source>
        <dbReference type="ARBA" id="ARBA00035188"/>
    </source>
</evidence>
<dbReference type="InterPro" id="IPR036249">
    <property type="entry name" value="Thioredoxin-like_sf"/>
</dbReference>
<dbReference type="Gene3D" id="3.40.30.10">
    <property type="entry name" value="Glutaredoxin"/>
    <property type="match status" value="1"/>
</dbReference>
<dbReference type="PANTHER" id="PTHR21396:SF2">
    <property type="entry name" value="LARGE RIBOSOMAL SUBUNIT PROTEIN ML43"/>
    <property type="match status" value="1"/>
</dbReference>
<dbReference type="Pfam" id="PF05047">
    <property type="entry name" value="L51_S25_CI-B8"/>
    <property type="match status" value="1"/>
</dbReference>
<proteinExistence type="inferred from homology"/>
<comment type="similarity">
    <text evidence="2">Belongs to the mitochondrion-specific ribosomal protein mL43 family.</text>
</comment>
<dbReference type="GO" id="GO:0032543">
    <property type="term" value="P:mitochondrial translation"/>
    <property type="evidence" value="ECO:0007669"/>
    <property type="project" value="InterPro"/>
</dbReference>
<evidence type="ECO:0000256" key="5">
    <source>
        <dbReference type="ARBA" id="ARBA00023274"/>
    </source>
</evidence>
<evidence type="ECO:0000256" key="2">
    <source>
        <dbReference type="ARBA" id="ARBA00006073"/>
    </source>
</evidence>
<evidence type="ECO:0000313" key="8">
    <source>
        <dbReference type="EnsemblMetazoa" id="CLYHEMP004628.2"/>
    </source>
</evidence>
<dbReference type="SMART" id="SM00916">
    <property type="entry name" value="L51_S25_CI-B8"/>
    <property type="match status" value="1"/>
</dbReference>
<feature type="domain" description="Ribosomal protein/NADH dehydrogenase" evidence="7">
    <location>
        <begin position="113"/>
        <end position="186"/>
    </location>
</feature>
<keyword evidence="5" id="KW-0687">Ribonucleoprotein</keyword>
<protein>
    <recommendedName>
        <fullName evidence="6">Large ribosomal subunit protein mL43</fullName>
    </recommendedName>
</protein>
<keyword evidence="3" id="KW-0689">Ribosomal protein</keyword>
<dbReference type="AlphaFoldDB" id="A0A7M5UUC9"/>
<dbReference type="PANTHER" id="PTHR21396">
    <property type="entry name" value="39S RIBOSOMAL PROTEIN L43"/>
    <property type="match status" value="1"/>
</dbReference>
<dbReference type="Proteomes" id="UP000594262">
    <property type="component" value="Unplaced"/>
</dbReference>
<dbReference type="GO" id="GO:0005762">
    <property type="term" value="C:mitochondrial large ribosomal subunit"/>
    <property type="evidence" value="ECO:0007669"/>
    <property type="project" value="TreeGrafter"/>
</dbReference>
<evidence type="ECO:0000259" key="7">
    <source>
        <dbReference type="SMART" id="SM00916"/>
    </source>
</evidence>
<keyword evidence="9" id="KW-1185">Reference proteome</keyword>
<evidence type="ECO:0000256" key="4">
    <source>
        <dbReference type="ARBA" id="ARBA00023128"/>
    </source>
</evidence>